<dbReference type="InterPro" id="IPR036388">
    <property type="entry name" value="WH-like_DNA-bd_sf"/>
</dbReference>
<sequence length="214" mass="23598">MNATSIYEQLRADILTGAVPLGTPMREVAIAERFGVSRTPVREALRRLQHDRLLESGVRGLHVRTPGPEEVMQIYEARILLEAEAARQAARAHGVADLARLEGLLARDRALADPDDATRASTNLEFHEAVWNAAHNPVHADLLRRLPIHLVSTPHSTLSVPGRWEEALEEHGRLVAAIAERDADAAADVARDHMRTARDIRVRILREQASSGAP</sequence>
<keyword evidence="3" id="KW-0804">Transcription</keyword>
<comment type="caution">
    <text evidence="5">The sequence shown here is derived from an EMBL/GenBank/DDBJ whole genome shotgun (WGS) entry which is preliminary data.</text>
</comment>
<dbReference type="EMBL" id="JACHDB010000002">
    <property type="protein sequence ID" value="MBB5436245.1"/>
    <property type="molecule type" value="Genomic_DNA"/>
</dbReference>
<dbReference type="Gene3D" id="1.20.120.530">
    <property type="entry name" value="GntR ligand-binding domain-like"/>
    <property type="match status" value="1"/>
</dbReference>
<dbReference type="InterPro" id="IPR008920">
    <property type="entry name" value="TF_FadR/GntR_C"/>
</dbReference>
<reference evidence="5 6" key="1">
    <citation type="submission" date="2020-08" db="EMBL/GenBank/DDBJ databases">
        <title>Sequencing the genomes of 1000 actinobacteria strains.</title>
        <authorList>
            <person name="Klenk H.-P."/>
        </authorList>
    </citation>
    <scope>NUCLEOTIDE SEQUENCE [LARGE SCALE GENOMIC DNA]</scope>
    <source>
        <strain evidence="5 6">DSM 44551</strain>
    </source>
</reference>
<gene>
    <name evidence="5" type="ORF">HDA36_006393</name>
</gene>
<dbReference type="InterPro" id="IPR000524">
    <property type="entry name" value="Tscrpt_reg_HTH_GntR"/>
</dbReference>
<dbReference type="Pfam" id="PF00392">
    <property type="entry name" value="GntR"/>
    <property type="match status" value="1"/>
</dbReference>
<dbReference type="Proteomes" id="UP000572635">
    <property type="component" value="Unassembled WGS sequence"/>
</dbReference>
<dbReference type="SUPFAM" id="SSF48008">
    <property type="entry name" value="GntR ligand-binding domain-like"/>
    <property type="match status" value="1"/>
</dbReference>
<dbReference type="SUPFAM" id="SSF46785">
    <property type="entry name" value="Winged helix' DNA-binding domain"/>
    <property type="match status" value="1"/>
</dbReference>
<proteinExistence type="predicted"/>
<dbReference type="Gene3D" id="1.10.10.10">
    <property type="entry name" value="Winged helix-like DNA-binding domain superfamily/Winged helix DNA-binding domain"/>
    <property type="match status" value="1"/>
</dbReference>
<evidence type="ECO:0000313" key="6">
    <source>
        <dbReference type="Proteomes" id="UP000572635"/>
    </source>
</evidence>
<keyword evidence="2 5" id="KW-0238">DNA-binding</keyword>
<accession>A0A7W8QUJ5</accession>
<dbReference type="SMART" id="SM00345">
    <property type="entry name" value="HTH_GNTR"/>
    <property type="match status" value="1"/>
</dbReference>
<dbReference type="CDD" id="cd07377">
    <property type="entry name" value="WHTH_GntR"/>
    <property type="match status" value="1"/>
</dbReference>
<dbReference type="RefSeq" id="WP_221332551.1">
    <property type="nucleotide sequence ID" value="NZ_BAAAJD010000206.1"/>
</dbReference>
<dbReference type="GO" id="GO:0003677">
    <property type="term" value="F:DNA binding"/>
    <property type="evidence" value="ECO:0007669"/>
    <property type="project" value="UniProtKB-KW"/>
</dbReference>
<evidence type="ECO:0000313" key="5">
    <source>
        <dbReference type="EMBL" id="MBB5436245.1"/>
    </source>
</evidence>
<dbReference type="PANTHER" id="PTHR43537">
    <property type="entry name" value="TRANSCRIPTIONAL REGULATOR, GNTR FAMILY"/>
    <property type="match status" value="1"/>
</dbReference>
<name>A0A7W8QUJ5_9ACTN</name>
<evidence type="ECO:0000256" key="3">
    <source>
        <dbReference type="ARBA" id="ARBA00023163"/>
    </source>
</evidence>
<evidence type="ECO:0000256" key="1">
    <source>
        <dbReference type="ARBA" id="ARBA00023015"/>
    </source>
</evidence>
<protein>
    <submittedName>
        <fullName evidence="5">DNA-binding GntR family transcriptional regulator</fullName>
    </submittedName>
</protein>
<keyword evidence="1" id="KW-0805">Transcription regulation</keyword>
<feature type="domain" description="HTH gntR-type" evidence="4">
    <location>
        <begin position="1"/>
        <end position="66"/>
    </location>
</feature>
<evidence type="ECO:0000259" key="4">
    <source>
        <dbReference type="PROSITE" id="PS50949"/>
    </source>
</evidence>
<dbReference type="GO" id="GO:0003700">
    <property type="term" value="F:DNA-binding transcription factor activity"/>
    <property type="evidence" value="ECO:0007669"/>
    <property type="project" value="InterPro"/>
</dbReference>
<evidence type="ECO:0000256" key="2">
    <source>
        <dbReference type="ARBA" id="ARBA00023125"/>
    </source>
</evidence>
<dbReference type="PANTHER" id="PTHR43537:SF5">
    <property type="entry name" value="UXU OPERON TRANSCRIPTIONAL REGULATOR"/>
    <property type="match status" value="1"/>
</dbReference>
<dbReference type="AlphaFoldDB" id="A0A7W8QUJ5"/>
<dbReference type="InterPro" id="IPR036390">
    <property type="entry name" value="WH_DNA-bd_sf"/>
</dbReference>
<organism evidence="5 6">
    <name type="scientific">Nocardiopsis composta</name>
    <dbReference type="NCBI Taxonomy" id="157465"/>
    <lineage>
        <taxon>Bacteria</taxon>
        <taxon>Bacillati</taxon>
        <taxon>Actinomycetota</taxon>
        <taxon>Actinomycetes</taxon>
        <taxon>Streptosporangiales</taxon>
        <taxon>Nocardiopsidaceae</taxon>
        <taxon>Nocardiopsis</taxon>
    </lineage>
</organism>
<dbReference type="Pfam" id="PF07729">
    <property type="entry name" value="FCD"/>
    <property type="match status" value="1"/>
</dbReference>
<dbReference type="SMART" id="SM00895">
    <property type="entry name" value="FCD"/>
    <property type="match status" value="1"/>
</dbReference>
<keyword evidence="6" id="KW-1185">Reference proteome</keyword>
<dbReference type="PROSITE" id="PS50949">
    <property type="entry name" value="HTH_GNTR"/>
    <property type="match status" value="1"/>
</dbReference>
<dbReference type="InterPro" id="IPR011711">
    <property type="entry name" value="GntR_C"/>
</dbReference>